<proteinExistence type="predicted"/>
<accession>A0A7W5H769</accession>
<sequence length="158" mass="17656">MNVWRTSKTKYASTAFTGIGATKVGGRFNNIGSPPVVYTACDTLALALLEVLVHLHNRIVPPDFSYIRATIPDDVSREFLRADQLPINWLMWPHPDSTRVIGDDWLARQSSCILLVPSAVTRVDYNCLINPQHPDFGLIEVEPPVPLEFDQRLLDSSA</sequence>
<evidence type="ECO:0000313" key="2">
    <source>
        <dbReference type="EMBL" id="MBB3207700.1"/>
    </source>
</evidence>
<gene>
    <name evidence="2" type="ORF">FHS27_003525</name>
</gene>
<dbReference type="Pfam" id="PF08808">
    <property type="entry name" value="RES"/>
    <property type="match status" value="1"/>
</dbReference>
<dbReference type="RefSeq" id="WP_184305987.1">
    <property type="nucleotide sequence ID" value="NZ_JACHXU010000011.1"/>
</dbReference>
<feature type="domain" description="RES" evidence="1">
    <location>
        <begin position="15"/>
        <end position="143"/>
    </location>
</feature>
<dbReference type="Proteomes" id="UP000536179">
    <property type="component" value="Unassembled WGS sequence"/>
</dbReference>
<dbReference type="SMART" id="SM00953">
    <property type="entry name" value="RES"/>
    <property type="match status" value="1"/>
</dbReference>
<comment type="caution">
    <text evidence="2">The sequence shown here is derived from an EMBL/GenBank/DDBJ whole genome shotgun (WGS) entry which is preliminary data.</text>
</comment>
<dbReference type="EMBL" id="JACHXU010000011">
    <property type="protein sequence ID" value="MBB3207700.1"/>
    <property type="molecule type" value="Genomic_DNA"/>
</dbReference>
<reference evidence="2 3" key="1">
    <citation type="submission" date="2020-08" db="EMBL/GenBank/DDBJ databases">
        <title>Genomic Encyclopedia of Type Strains, Phase III (KMG-III): the genomes of soil and plant-associated and newly described type strains.</title>
        <authorList>
            <person name="Whitman W."/>
        </authorList>
    </citation>
    <scope>NUCLEOTIDE SEQUENCE [LARGE SCALE GENOMIC DNA]</scope>
    <source>
        <strain evidence="2 3">CECT 8075</strain>
    </source>
</reference>
<evidence type="ECO:0000313" key="3">
    <source>
        <dbReference type="Proteomes" id="UP000536179"/>
    </source>
</evidence>
<keyword evidence="3" id="KW-1185">Reference proteome</keyword>
<name>A0A7W5H769_9BACT</name>
<dbReference type="InterPro" id="IPR014914">
    <property type="entry name" value="RES_dom"/>
</dbReference>
<organism evidence="2 3">
    <name type="scientific">Aporhodopirellula rubra</name>
    <dbReference type="NCBI Taxonomy" id="980271"/>
    <lineage>
        <taxon>Bacteria</taxon>
        <taxon>Pseudomonadati</taxon>
        <taxon>Planctomycetota</taxon>
        <taxon>Planctomycetia</taxon>
        <taxon>Pirellulales</taxon>
        <taxon>Pirellulaceae</taxon>
        <taxon>Aporhodopirellula</taxon>
    </lineage>
</organism>
<evidence type="ECO:0000259" key="1">
    <source>
        <dbReference type="SMART" id="SM00953"/>
    </source>
</evidence>
<dbReference type="AlphaFoldDB" id="A0A7W5H769"/>
<protein>
    <submittedName>
        <fullName evidence="2">RES domain-containing protein</fullName>
    </submittedName>
</protein>